<evidence type="ECO:0000256" key="2">
    <source>
        <dbReference type="ARBA" id="ARBA00005099"/>
    </source>
</evidence>
<organism evidence="12">
    <name type="scientific">human gut metagenome</name>
    <dbReference type="NCBI Taxonomy" id="408170"/>
    <lineage>
        <taxon>unclassified sequences</taxon>
        <taxon>metagenomes</taxon>
        <taxon>organismal metagenomes</taxon>
    </lineage>
</organism>
<keyword evidence="6" id="KW-0028">Amino-acid biosynthesis</keyword>
<dbReference type="AlphaFoldDB" id="K1V6S8"/>
<keyword evidence="7 12" id="KW-0808">Transferase</keyword>
<dbReference type="Gene3D" id="3.90.1150.10">
    <property type="entry name" value="Aspartate Aminotransferase, domain 1"/>
    <property type="match status" value="1"/>
</dbReference>
<protein>
    <recommendedName>
        <fullName evidence="4">phosphoserine transaminase</fullName>
        <ecNumber evidence="4">2.6.1.52</ecNumber>
    </recommendedName>
</protein>
<evidence type="ECO:0000256" key="6">
    <source>
        <dbReference type="ARBA" id="ARBA00022605"/>
    </source>
</evidence>
<comment type="catalytic activity">
    <reaction evidence="10">
        <text>4-(phosphooxy)-L-threonine + 2-oxoglutarate = (R)-3-hydroxy-2-oxo-4-phosphooxybutanoate + L-glutamate</text>
        <dbReference type="Rhea" id="RHEA:16573"/>
        <dbReference type="ChEBI" id="CHEBI:16810"/>
        <dbReference type="ChEBI" id="CHEBI:29985"/>
        <dbReference type="ChEBI" id="CHEBI:58452"/>
        <dbReference type="ChEBI" id="CHEBI:58538"/>
        <dbReference type="EC" id="2.6.1.52"/>
    </reaction>
</comment>
<dbReference type="GO" id="GO:0004648">
    <property type="term" value="F:O-phospho-L-serine:2-oxoglutarate aminotransferase activity"/>
    <property type="evidence" value="ECO:0007669"/>
    <property type="project" value="UniProtKB-EC"/>
</dbReference>
<evidence type="ECO:0000256" key="1">
    <source>
        <dbReference type="ARBA" id="ARBA00001933"/>
    </source>
</evidence>
<dbReference type="GO" id="GO:0030170">
    <property type="term" value="F:pyridoxal phosphate binding"/>
    <property type="evidence" value="ECO:0007669"/>
    <property type="project" value="TreeGrafter"/>
</dbReference>
<comment type="catalytic activity">
    <reaction evidence="11">
        <text>O-phospho-L-serine + 2-oxoglutarate = 3-phosphooxypyruvate + L-glutamate</text>
        <dbReference type="Rhea" id="RHEA:14329"/>
        <dbReference type="ChEBI" id="CHEBI:16810"/>
        <dbReference type="ChEBI" id="CHEBI:18110"/>
        <dbReference type="ChEBI" id="CHEBI:29985"/>
        <dbReference type="ChEBI" id="CHEBI:57524"/>
        <dbReference type="EC" id="2.6.1.52"/>
    </reaction>
</comment>
<keyword evidence="8" id="KW-0663">Pyridoxal phosphate</keyword>
<comment type="caution">
    <text evidence="12">The sequence shown here is derived from an EMBL/GenBank/DDBJ whole genome shotgun (WGS) entry which is preliminary data.</text>
</comment>
<dbReference type="GO" id="GO:0006564">
    <property type="term" value="P:L-serine biosynthetic process"/>
    <property type="evidence" value="ECO:0007669"/>
    <property type="project" value="UniProtKB-KW"/>
</dbReference>
<evidence type="ECO:0000256" key="10">
    <source>
        <dbReference type="ARBA" id="ARBA00047630"/>
    </source>
</evidence>
<feature type="non-terminal residue" evidence="12">
    <location>
        <position position="1"/>
    </location>
</feature>
<dbReference type="SUPFAM" id="SSF53383">
    <property type="entry name" value="PLP-dependent transferases"/>
    <property type="match status" value="1"/>
</dbReference>
<dbReference type="InterPro" id="IPR015422">
    <property type="entry name" value="PyrdxlP-dep_Trfase_small"/>
</dbReference>
<gene>
    <name evidence="12" type="ORF">LEA_02299</name>
</gene>
<dbReference type="PANTHER" id="PTHR43247">
    <property type="entry name" value="PHOSPHOSERINE AMINOTRANSFERASE"/>
    <property type="match status" value="1"/>
</dbReference>
<sequence>EDRSLMNVPFVTGDADLDAKFVKEATENGLVNIKGHRTVGGMRASIYNAMPYEGVEKLVEFMKKFEAENK</sequence>
<dbReference type="InterPro" id="IPR015424">
    <property type="entry name" value="PyrdxlP-dep_Trfase"/>
</dbReference>
<accession>K1V6S8</accession>
<evidence type="ECO:0000313" key="12">
    <source>
        <dbReference type="EMBL" id="EKC79571.1"/>
    </source>
</evidence>
<evidence type="ECO:0000256" key="9">
    <source>
        <dbReference type="ARBA" id="ARBA00023299"/>
    </source>
</evidence>
<comment type="cofactor">
    <cofactor evidence="1">
        <name>pyridoxal 5'-phosphate</name>
        <dbReference type="ChEBI" id="CHEBI:597326"/>
    </cofactor>
</comment>
<dbReference type="GO" id="GO:0005737">
    <property type="term" value="C:cytoplasm"/>
    <property type="evidence" value="ECO:0007669"/>
    <property type="project" value="TreeGrafter"/>
</dbReference>
<evidence type="ECO:0000256" key="4">
    <source>
        <dbReference type="ARBA" id="ARBA00013030"/>
    </source>
</evidence>
<dbReference type="EMBL" id="AJWY01001590">
    <property type="protein sequence ID" value="EKC79571.1"/>
    <property type="molecule type" value="Genomic_DNA"/>
</dbReference>
<keyword evidence="5 12" id="KW-0032">Aminotransferase</keyword>
<evidence type="ECO:0000256" key="11">
    <source>
        <dbReference type="ARBA" id="ARBA00049007"/>
    </source>
</evidence>
<proteinExistence type="inferred from homology"/>
<evidence type="ECO:0000256" key="8">
    <source>
        <dbReference type="ARBA" id="ARBA00022898"/>
    </source>
</evidence>
<dbReference type="InterPro" id="IPR022278">
    <property type="entry name" value="Pser_aminoTfrase"/>
</dbReference>
<evidence type="ECO:0000256" key="7">
    <source>
        <dbReference type="ARBA" id="ARBA00022679"/>
    </source>
</evidence>
<comment type="similarity">
    <text evidence="3">Belongs to the class-V pyridoxal-phosphate-dependent aminotransferase family. SerC subfamily.</text>
</comment>
<dbReference type="FunFam" id="3.90.1150.10:FF:000006">
    <property type="entry name" value="Phosphoserine aminotransferase"/>
    <property type="match status" value="1"/>
</dbReference>
<dbReference type="PANTHER" id="PTHR43247:SF1">
    <property type="entry name" value="PHOSPHOSERINE AMINOTRANSFERASE"/>
    <property type="match status" value="1"/>
</dbReference>
<comment type="pathway">
    <text evidence="2">Amino-acid biosynthesis; L-serine biosynthesis; L-serine from 3-phospho-D-glycerate: step 2/3.</text>
</comment>
<evidence type="ECO:0000256" key="3">
    <source>
        <dbReference type="ARBA" id="ARBA00006904"/>
    </source>
</evidence>
<evidence type="ECO:0000256" key="5">
    <source>
        <dbReference type="ARBA" id="ARBA00022576"/>
    </source>
</evidence>
<dbReference type="EC" id="2.6.1.52" evidence="4"/>
<reference evidence="12" key="1">
    <citation type="journal article" date="2013" name="Environ. Microbiol.">
        <title>Microbiota from the distal guts of lean and obese adolescents exhibit partial functional redundancy besides clear differences in community structure.</title>
        <authorList>
            <person name="Ferrer M."/>
            <person name="Ruiz A."/>
            <person name="Lanza F."/>
            <person name="Haange S.B."/>
            <person name="Oberbach A."/>
            <person name="Till H."/>
            <person name="Bargiela R."/>
            <person name="Campoy C."/>
            <person name="Segura M.T."/>
            <person name="Richter M."/>
            <person name="von Bergen M."/>
            <person name="Seifert J."/>
            <person name="Suarez A."/>
        </authorList>
    </citation>
    <scope>NUCLEOTIDE SEQUENCE</scope>
</reference>
<keyword evidence="9" id="KW-0718">Serine biosynthesis</keyword>
<name>K1V6S8_9ZZZZ</name>